<dbReference type="RefSeq" id="WP_349431925.1">
    <property type="nucleotide sequence ID" value="NZ_CP157743.1"/>
</dbReference>
<evidence type="ECO:0000256" key="6">
    <source>
        <dbReference type="ARBA" id="ARBA00022801"/>
    </source>
</evidence>
<keyword evidence="3" id="KW-0540">Nuclease</keyword>
<dbReference type="EMBL" id="CP157743">
    <property type="protein sequence ID" value="XBS21210.1"/>
    <property type="molecule type" value="Genomic_DNA"/>
</dbReference>
<organism evidence="10 11">
    <name type="scientific">Methylomarinum roseum</name>
    <dbReference type="NCBI Taxonomy" id="3067653"/>
    <lineage>
        <taxon>Bacteria</taxon>
        <taxon>Pseudomonadati</taxon>
        <taxon>Pseudomonadota</taxon>
        <taxon>Gammaproteobacteria</taxon>
        <taxon>Methylococcales</taxon>
        <taxon>Methylococcaceae</taxon>
        <taxon>Methylomarinum</taxon>
    </lineage>
</organism>
<comment type="cofactor">
    <cofactor evidence="1">
        <name>Mn(2+)</name>
        <dbReference type="ChEBI" id="CHEBI:29035"/>
    </cofactor>
</comment>
<dbReference type="GO" id="GO:0016787">
    <property type="term" value="F:hydrolase activity"/>
    <property type="evidence" value="ECO:0007669"/>
    <property type="project" value="UniProtKB-KW"/>
</dbReference>
<name>A0AAU7NW44_9GAMM</name>
<protein>
    <submittedName>
        <fullName evidence="10">Endonuclease/exonuclease/phosphatase family protein</fullName>
    </submittedName>
</protein>
<keyword evidence="7" id="KW-0460">Magnesium</keyword>
<dbReference type="GO" id="GO:0006281">
    <property type="term" value="P:DNA repair"/>
    <property type="evidence" value="ECO:0007669"/>
    <property type="project" value="UniProtKB-KW"/>
</dbReference>
<evidence type="ECO:0000313" key="11">
    <source>
        <dbReference type="Proteomes" id="UP001225378"/>
    </source>
</evidence>
<dbReference type="Proteomes" id="UP001225378">
    <property type="component" value="Chromosome"/>
</dbReference>
<gene>
    <name evidence="10" type="ORF">Q9L42_003560</name>
</gene>
<accession>A0AAU7NW44</accession>
<dbReference type="Pfam" id="PF03372">
    <property type="entry name" value="Exo_endo_phos"/>
    <property type="match status" value="1"/>
</dbReference>
<evidence type="ECO:0000256" key="1">
    <source>
        <dbReference type="ARBA" id="ARBA00001936"/>
    </source>
</evidence>
<keyword evidence="10" id="KW-0255">Endonuclease</keyword>
<keyword evidence="11" id="KW-1185">Reference proteome</keyword>
<dbReference type="InterPro" id="IPR036691">
    <property type="entry name" value="Endo/exonu/phosph_ase_sf"/>
</dbReference>
<dbReference type="InterPro" id="IPR005135">
    <property type="entry name" value="Endo/exonuclease/phosphatase"/>
</dbReference>
<dbReference type="PANTHER" id="PTHR15822:SF4">
    <property type="entry name" value="TYROSYL-DNA PHOSPHODIESTERASE 2"/>
    <property type="match status" value="1"/>
</dbReference>
<keyword evidence="8" id="KW-0234">DNA repair</keyword>
<evidence type="ECO:0000256" key="3">
    <source>
        <dbReference type="ARBA" id="ARBA00022722"/>
    </source>
</evidence>
<evidence type="ECO:0000256" key="5">
    <source>
        <dbReference type="ARBA" id="ARBA00022763"/>
    </source>
</evidence>
<dbReference type="AlphaFoldDB" id="A0AAU7NW44"/>
<keyword evidence="5" id="KW-0227">DNA damage</keyword>
<sequence length="250" mass="29643">MQESRLRVLTYNIHKGFSPSNRHFILHQIRDALVDVKADILFFQEMQGEHKEHEQKHHNWPECTHYEFLAHEVWPHYAYGKNAVYSVGHHGNAILSKYPLHSWENINVSPFAWASRSLLHGVIQLPSWQRELHIICIHLGLIGMERRRQFGLLCERIDEHVPHDAPLIVAGDFNDWTGQAEKRFYQHLELKEAYRTLHNRYARTFPVWLPFLQMDRIYFRGMQPRSCERLTGAPWNRLSDHAPLLAEFSL</sequence>
<keyword evidence="4" id="KW-0479">Metal-binding</keyword>
<reference evidence="10 11" key="1">
    <citation type="journal article" date="2024" name="Microbiology">
        <title>Methylomarinum rosea sp. nov., a novel halophilic methanotrophic bacterium from the hypersaline Lake Elton.</title>
        <authorList>
            <person name="Suleimanov R.Z."/>
            <person name="Oshkin I.Y."/>
            <person name="Danilova O.V."/>
            <person name="Suzina N.E."/>
            <person name="Dedysh S.N."/>
        </authorList>
    </citation>
    <scope>NUCLEOTIDE SEQUENCE [LARGE SCALE GENOMIC DNA]</scope>
    <source>
        <strain evidence="10 11">Ch1-1</strain>
    </source>
</reference>
<evidence type="ECO:0000259" key="9">
    <source>
        <dbReference type="Pfam" id="PF03372"/>
    </source>
</evidence>
<proteinExistence type="predicted"/>
<evidence type="ECO:0000256" key="2">
    <source>
        <dbReference type="ARBA" id="ARBA00001946"/>
    </source>
</evidence>
<dbReference type="KEGG" id="mech:Q9L42_003560"/>
<dbReference type="Gene3D" id="3.60.10.10">
    <property type="entry name" value="Endonuclease/exonuclease/phosphatase"/>
    <property type="match status" value="1"/>
</dbReference>
<feature type="domain" description="Endonuclease/exonuclease/phosphatase" evidence="9">
    <location>
        <begin position="9"/>
        <end position="241"/>
    </location>
</feature>
<comment type="cofactor">
    <cofactor evidence="2">
        <name>Mg(2+)</name>
        <dbReference type="ChEBI" id="CHEBI:18420"/>
    </cofactor>
</comment>
<keyword evidence="6" id="KW-0378">Hydrolase</keyword>
<evidence type="ECO:0000313" key="10">
    <source>
        <dbReference type="EMBL" id="XBS21210.1"/>
    </source>
</evidence>
<dbReference type="PANTHER" id="PTHR15822">
    <property type="entry name" value="TRAF AND TNF RECEPTOR-ASSOCIATED PROTEIN"/>
    <property type="match status" value="1"/>
</dbReference>
<evidence type="ECO:0000256" key="7">
    <source>
        <dbReference type="ARBA" id="ARBA00022842"/>
    </source>
</evidence>
<dbReference type="SUPFAM" id="SSF56219">
    <property type="entry name" value="DNase I-like"/>
    <property type="match status" value="1"/>
</dbReference>
<evidence type="ECO:0000256" key="8">
    <source>
        <dbReference type="ARBA" id="ARBA00023204"/>
    </source>
</evidence>
<dbReference type="GO" id="GO:0004519">
    <property type="term" value="F:endonuclease activity"/>
    <property type="evidence" value="ECO:0007669"/>
    <property type="project" value="UniProtKB-KW"/>
</dbReference>
<dbReference type="GO" id="GO:0046872">
    <property type="term" value="F:metal ion binding"/>
    <property type="evidence" value="ECO:0007669"/>
    <property type="project" value="UniProtKB-KW"/>
</dbReference>
<dbReference type="InterPro" id="IPR051547">
    <property type="entry name" value="TDP2-like"/>
</dbReference>
<evidence type="ECO:0000256" key="4">
    <source>
        <dbReference type="ARBA" id="ARBA00022723"/>
    </source>
</evidence>